<dbReference type="Proteomes" id="UP001595907">
    <property type="component" value="Unassembled WGS sequence"/>
</dbReference>
<protein>
    <submittedName>
        <fullName evidence="1">Uncharacterized protein</fullName>
    </submittedName>
</protein>
<comment type="caution">
    <text evidence="1">The sequence shown here is derived from an EMBL/GenBank/DDBJ whole genome shotgun (WGS) entry which is preliminary data.</text>
</comment>
<dbReference type="RefSeq" id="WP_379711030.1">
    <property type="nucleotide sequence ID" value="NZ_JBHSCZ010000005.1"/>
</dbReference>
<keyword evidence="2" id="KW-1185">Reference proteome</keyword>
<accession>A0ABV8QVI7</accession>
<proteinExistence type="predicted"/>
<dbReference type="EMBL" id="JBHSCZ010000005">
    <property type="protein sequence ID" value="MFC4263898.1"/>
    <property type="molecule type" value="Genomic_DNA"/>
</dbReference>
<sequence>MTIRIGTYTLYENIEMAINEYYGHGLDQELEKNHRVLSYSKDYGQLSGFALDEVSNRYRKDILIKDLKNAFFVTTKAKYKGGIFVVEPYHGDEIHLHLATKDLELGKKLNFYELHDGIGNPYYLGEIRISEVEKIWEERQKSVYDVPIPENIELLKVIKTA</sequence>
<organism evidence="1 2">
    <name type="scientific">Ferruginibacter yonginensis</name>
    <dbReference type="NCBI Taxonomy" id="1310416"/>
    <lineage>
        <taxon>Bacteria</taxon>
        <taxon>Pseudomonadati</taxon>
        <taxon>Bacteroidota</taxon>
        <taxon>Chitinophagia</taxon>
        <taxon>Chitinophagales</taxon>
        <taxon>Chitinophagaceae</taxon>
        <taxon>Ferruginibacter</taxon>
    </lineage>
</organism>
<gene>
    <name evidence="1" type="ORF">ACFOWM_13475</name>
</gene>
<evidence type="ECO:0000313" key="2">
    <source>
        <dbReference type="Proteomes" id="UP001595907"/>
    </source>
</evidence>
<evidence type="ECO:0000313" key="1">
    <source>
        <dbReference type="EMBL" id="MFC4263898.1"/>
    </source>
</evidence>
<reference evidence="2" key="1">
    <citation type="journal article" date="2019" name="Int. J. Syst. Evol. Microbiol.">
        <title>The Global Catalogue of Microorganisms (GCM) 10K type strain sequencing project: providing services to taxonomists for standard genome sequencing and annotation.</title>
        <authorList>
            <consortium name="The Broad Institute Genomics Platform"/>
            <consortium name="The Broad Institute Genome Sequencing Center for Infectious Disease"/>
            <person name="Wu L."/>
            <person name="Ma J."/>
        </authorList>
    </citation>
    <scope>NUCLEOTIDE SEQUENCE [LARGE SCALE GENOMIC DNA]</scope>
    <source>
        <strain evidence="2">CECT 8289</strain>
    </source>
</reference>
<name>A0ABV8QVI7_9BACT</name>